<reference evidence="8 9" key="1">
    <citation type="submission" date="2023-08" db="EMBL/GenBank/DDBJ databases">
        <authorList>
            <person name="Palmer J.M."/>
        </authorList>
    </citation>
    <scope>NUCLEOTIDE SEQUENCE [LARGE SCALE GENOMIC DNA]</scope>
    <source>
        <strain evidence="8 9">TWF481</strain>
    </source>
</reference>
<evidence type="ECO:0000259" key="7">
    <source>
        <dbReference type="Pfam" id="PF01965"/>
    </source>
</evidence>
<evidence type="ECO:0000256" key="6">
    <source>
        <dbReference type="SAM" id="MobiDB-lite"/>
    </source>
</evidence>
<evidence type="ECO:0000256" key="4">
    <source>
        <dbReference type="ARBA" id="ARBA00038493"/>
    </source>
</evidence>
<comment type="caution">
    <text evidence="8">The sequence shown here is derived from an EMBL/GenBank/DDBJ whole genome shotgun (WGS) entry which is preliminary data.</text>
</comment>
<dbReference type="AlphaFoldDB" id="A0AAV9WF42"/>
<evidence type="ECO:0000256" key="1">
    <source>
        <dbReference type="ARBA" id="ARBA00013134"/>
    </source>
</evidence>
<keyword evidence="3" id="KW-0456">Lyase</keyword>
<dbReference type="InterPro" id="IPR029062">
    <property type="entry name" value="Class_I_gatase-like"/>
</dbReference>
<organism evidence="8 9">
    <name type="scientific">Arthrobotrys musiformis</name>
    <dbReference type="NCBI Taxonomy" id="47236"/>
    <lineage>
        <taxon>Eukaryota</taxon>
        <taxon>Fungi</taxon>
        <taxon>Dikarya</taxon>
        <taxon>Ascomycota</taxon>
        <taxon>Pezizomycotina</taxon>
        <taxon>Orbiliomycetes</taxon>
        <taxon>Orbiliales</taxon>
        <taxon>Orbiliaceae</taxon>
        <taxon>Arthrobotrys</taxon>
    </lineage>
</organism>
<dbReference type="EC" id="4.2.1.130" evidence="1"/>
<dbReference type="PANTHER" id="PTHR48094">
    <property type="entry name" value="PROTEIN/NUCLEIC ACID DEGLYCASE DJ-1-RELATED"/>
    <property type="match status" value="1"/>
</dbReference>
<dbReference type="InterPro" id="IPR050325">
    <property type="entry name" value="Prot/Nucl_acid_deglycase"/>
</dbReference>
<protein>
    <recommendedName>
        <fullName evidence="1">D-lactate dehydratase</fullName>
        <ecNumber evidence="1">4.2.1.130</ecNumber>
    </recommendedName>
</protein>
<dbReference type="Gene3D" id="3.40.50.880">
    <property type="match status" value="1"/>
</dbReference>
<feature type="domain" description="DJ-1/PfpI" evidence="7">
    <location>
        <begin position="121"/>
        <end position="255"/>
    </location>
</feature>
<dbReference type="EMBL" id="JAVHJL010000003">
    <property type="protein sequence ID" value="KAK6507413.1"/>
    <property type="molecule type" value="Genomic_DNA"/>
</dbReference>
<dbReference type="PANTHER" id="PTHR48094:SF11">
    <property type="entry name" value="GLUTATHIONE-INDEPENDENT GLYOXALASE HSP31-RELATED"/>
    <property type="match status" value="1"/>
</dbReference>
<dbReference type="GO" id="GO:0019243">
    <property type="term" value="P:methylglyoxal catabolic process to D-lactate via S-lactoyl-glutathione"/>
    <property type="evidence" value="ECO:0007669"/>
    <property type="project" value="TreeGrafter"/>
</dbReference>
<dbReference type="CDD" id="cd03141">
    <property type="entry name" value="GATase1_Hsp31_like"/>
    <property type="match status" value="1"/>
</dbReference>
<evidence type="ECO:0000313" key="9">
    <source>
        <dbReference type="Proteomes" id="UP001370758"/>
    </source>
</evidence>
<dbReference type="InterPro" id="IPR002818">
    <property type="entry name" value="DJ-1/PfpI"/>
</dbReference>
<evidence type="ECO:0000256" key="5">
    <source>
        <dbReference type="ARBA" id="ARBA00048082"/>
    </source>
</evidence>
<keyword evidence="2" id="KW-0346">Stress response</keyword>
<dbReference type="GO" id="GO:0019172">
    <property type="term" value="F:glyoxalase III activity"/>
    <property type="evidence" value="ECO:0007669"/>
    <property type="project" value="UniProtKB-EC"/>
</dbReference>
<evidence type="ECO:0000256" key="3">
    <source>
        <dbReference type="ARBA" id="ARBA00023239"/>
    </source>
</evidence>
<comment type="similarity">
    <text evidence="4">Belongs to the peptidase C56 family. HSP31-like subfamily.</text>
</comment>
<dbReference type="Pfam" id="PF01965">
    <property type="entry name" value="DJ-1_PfpI"/>
    <property type="match status" value="1"/>
</dbReference>
<dbReference type="GO" id="GO:0005737">
    <property type="term" value="C:cytoplasm"/>
    <property type="evidence" value="ECO:0007669"/>
    <property type="project" value="TreeGrafter"/>
</dbReference>
<keyword evidence="9" id="KW-1185">Reference proteome</keyword>
<comment type="catalytic activity">
    <reaction evidence="5">
        <text>methylglyoxal + H2O = (R)-lactate + H(+)</text>
        <dbReference type="Rhea" id="RHEA:27754"/>
        <dbReference type="ChEBI" id="CHEBI:15377"/>
        <dbReference type="ChEBI" id="CHEBI:15378"/>
        <dbReference type="ChEBI" id="CHEBI:16004"/>
        <dbReference type="ChEBI" id="CHEBI:17158"/>
        <dbReference type="EC" id="4.2.1.130"/>
    </reaction>
</comment>
<feature type="region of interest" description="Disordered" evidence="6">
    <location>
        <begin position="1"/>
        <end position="23"/>
    </location>
</feature>
<accession>A0AAV9WF42</accession>
<gene>
    <name evidence="8" type="ORF">TWF481_005846</name>
</gene>
<evidence type="ECO:0000256" key="2">
    <source>
        <dbReference type="ARBA" id="ARBA00023016"/>
    </source>
</evidence>
<name>A0AAV9WF42_9PEZI</name>
<dbReference type="SUPFAM" id="SSF52317">
    <property type="entry name" value="Class I glutamine amidotransferase-like"/>
    <property type="match status" value="1"/>
</dbReference>
<proteinExistence type="inferred from homology"/>
<sequence>MASTAPTSAATAAAAAPTGAATETATKPSTVKVLVVLSSHEHLGNTGKKTGWYLPEFAHPYYVLEPHATFTIASPRGGPSPLDPSSIEAFKNDSLSQKFLAEKEELWERTEMLFKFLGKANLFDALFYVGGHGPMFDLAVDATSQALIREFYEKGKIISAVCHGPAAFVNVKLTNGEHILQDQPVTGFSNYEEDAVGLSETVPFLLEDSLDKASRGKFEKADEPWAAHVAVGRGGRLITGQNPASATPLGNELLKQLGINA</sequence>
<evidence type="ECO:0000313" key="8">
    <source>
        <dbReference type="EMBL" id="KAK6507413.1"/>
    </source>
</evidence>
<dbReference type="Proteomes" id="UP001370758">
    <property type="component" value="Unassembled WGS sequence"/>
</dbReference>